<dbReference type="Gene3D" id="3.50.50.100">
    <property type="match status" value="1"/>
</dbReference>
<reference evidence="9 10" key="1">
    <citation type="submission" date="2024-05" db="EMBL/GenBank/DDBJ databases">
        <title>Halomonas sp. CS7 16S ribosomal RNA gene Genome sequencing and assembly.</title>
        <authorList>
            <person name="Yook S."/>
        </authorList>
    </citation>
    <scope>NUCLEOTIDE SEQUENCE [LARGE SCALE GENOMIC DNA]</scope>
    <source>
        <strain evidence="9 10">CS7</strain>
    </source>
</reference>
<dbReference type="NCBIfam" id="TIGR00476">
    <property type="entry name" value="selD"/>
    <property type="match status" value="1"/>
</dbReference>
<keyword evidence="3" id="KW-0418">Kinase</keyword>
<accession>A0ABV1N5K9</accession>
<dbReference type="Pfam" id="PF07992">
    <property type="entry name" value="Pyr_redox_2"/>
    <property type="match status" value="1"/>
</dbReference>
<dbReference type="Pfam" id="PF02769">
    <property type="entry name" value="AIRS_C"/>
    <property type="match status" value="1"/>
</dbReference>
<dbReference type="Gene3D" id="3.30.1330.10">
    <property type="entry name" value="PurM-like, N-terminal domain"/>
    <property type="match status" value="1"/>
</dbReference>
<evidence type="ECO:0000256" key="3">
    <source>
        <dbReference type="ARBA" id="ARBA00022777"/>
    </source>
</evidence>
<dbReference type="Gene3D" id="3.90.650.10">
    <property type="entry name" value="PurM-like C-terminal domain"/>
    <property type="match status" value="1"/>
</dbReference>
<dbReference type="EC" id="2.7.9.3" evidence="9"/>
<proteinExistence type="predicted"/>
<dbReference type="Pfam" id="PF00586">
    <property type="entry name" value="AIRS"/>
    <property type="match status" value="1"/>
</dbReference>
<comment type="caution">
    <text evidence="9">The sequence shown here is derived from an EMBL/GenBank/DDBJ whole genome shotgun (WGS) entry which is preliminary data.</text>
</comment>
<dbReference type="InterPro" id="IPR036676">
    <property type="entry name" value="PurM-like_C_sf"/>
</dbReference>
<evidence type="ECO:0000256" key="1">
    <source>
        <dbReference type="ARBA" id="ARBA00022679"/>
    </source>
</evidence>
<dbReference type="PANTHER" id="PTHR10256:SF0">
    <property type="entry name" value="INACTIVE SELENIDE, WATER DIKINASE-LIKE PROTEIN-RELATED"/>
    <property type="match status" value="1"/>
</dbReference>
<dbReference type="PANTHER" id="PTHR10256">
    <property type="entry name" value="SELENIDE, WATER DIKINASE"/>
    <property type="match status" value="1"/>
</dbReference>
<dbReference type="InterPro" id="IPR023753">
    <property type="entry name" value="FAD/NAD-binding_dom"/>
</dbReference>
<dbReference type="InterPro" id="IPR036188">
    <property type="entry name" value="FAD/NAD-bd_sf"/>
</dbReference>
<dbReference type="SUPFAM" id="SSF51905">
    <property type="entry name" value="FAD/NAD(P)-binding domain"/>
    <property type="match status" value="2"/>
</dbReference>
<evidence type="ECO:0000256" key="2">
    <source>
        <dbReference type="ARBA" id="ARBA00022741"/>
    </source>
</evidence>
<dbReference type="InterPro" id="IPR010918">
    <property type="entry name" value="PurM-like_C_dom"/>
</dbReference>
<evidence type="ECO:0000313" key="9">
    <source>
        <dbReference type="EMBL" id="MEQ6888988.1"/>
    </source>
</evidence>
<keyword evidence="10" id="KW-1185">Reference proteome</keyword>
<evidence type="ECO:0000259" key="7">
    <source>
        <dbReference type="Pfam" id="PF02769"/>
    </source>
</evidence>
<feature type="domain" description="PurM-like N-terminal" evidence="6">
    <location>
        <begin position="458"/>
        <end position="566"/>
    </location>
</feature>
<dbReference type="InterPro" id="IPR004536">
    <property type="entry name" value="SPS/SelD"/>
</dbReference>
<evidence type="ECO:0000259" key="8">
    <source>
        <dbReference type="Pfam" id="PF07992"/>
    </source>
</evidence>
<dbReference type="SUPFAM" id="SSF56042">
    <property type="entry name" value="PurM C-terminal domain-like"/>
    <property type="match status" value="1"/>
</dbReference>
<evidence type="ECO:0000313" key="10">
    <source>
        <dbReference type="Proteomes" id="UP001472978"/>
    </source>
</evidence>
<gene>
    <name evidence="9" type="primary">selD</name>
    <name evidence="9" type="ORF">ABE957_09915</name>
</gene>
<dbReference type="SUPFAM" id="SSF55326">
    <property type="entry name" value="PurM N-terminal domain-like"/>
    <property type="match status" value="1"/>
</dbReference>
<keyword evidence="1 9" id="KW-0808">Transferase</keyword>
<feature type="domain" description="PurM-like C-terminal" evidence="7">
    <location>
        <begin position="593"/>
        <end position="766"/>
    </location>
</feature>
<dbReference type="InterPro" id="IPR016188">
    <property type="entry name" value="PurM-like_N"/>
</dbReference>
<keyword evidence="4" id="KW-0067">ATP-binding</keyword>
<dbReference type="InterPro" id="IPR017584">
    <property type="entry name" value="Pyridine_nucleo_diS_OxRdtase_N"/>
</dbReference>
<keyword evidence="2" id="KW-0547">Nucleotide-binding</keyword>
<keyword evidence="5" id="KW-0711">Selenium</keyword>
<feature type="domain" description="FAD/NAD(P)-binding" evidence="8">
    <location>
        <begin position="15"/>
        <end position="308"/>
    </location>
</feature>
<sequence>MQQPQQPPGLQALRDIVLVGGGHTHVGVLKRFAMRPEPGVRLTLICRDTHTPYSGMLPGYVAGHYGYDDVHIDLRRLAEYAGARFFGDEAIGIDHDERKVLCRSRPPVPYDWLSINIGSTPRVGTVSGADAHAVPVKPIHRFNDRWLKLLARIEAHPGTTRVAVVGGGAGGVELLLAMQYRLGRELAARGRDPAELVFTLFTRGERILPTHNARVRRHFEATLRRRGVEVHTGTEVVAVEEGRLQSDDGTWHGADEIVWVTNAGGADWLKGTRLALDDDGFIEVGETLQSLSDPRVFAAGDIAHQVDHPREKAGVFAVRQGRPLADNLRAAVTGRPLSPYRPQRDWLALISTGDRHAVASRGGLYLAGDWAWRWKDWIDRRFMSRFNDLPPMTQDAMKAPARSRVALDEEESAQAISALAMRCGGCGAKVGATTLSRALSTLEPVAREEVLVGLHAPDDAAVVRVPPGKDMVHTVDFFRAFIDDPYVFGKIAANHALGDIFAMGAEAQTATAVATVPQGLEAKVEDTVFQMMSGAVEVLNAADCALVGGHTGEGSELALGFAVNGLIDSASKGERPEDDGRAGTALMTKGGLRPGQVLILTKPIGTGTLFAAHARLAARGRWIDAALASMVQSNRAGAACLHEHGASACTDLTGFGLLGHLVEMTRPSGVDAELDLTALPLLEGAEETVAAGILSSLQPANVRLRRAIRDQAAWVEHPRYPLLFDPQTAGGLLAGVPVERAEACLAALHALGYAHAAIIGRITPAGEALEPIHLKG</sequence>
<dbReference type="EMBL" id="JBEGCI010000007">
    <property type="protein sequence ID" value="MEQ6888988.1"/>
    <property type="molecule type" value="Genomic_DNA"/>
</dbReference>
<evidence type="ECO:0000256" key="5">
    <source>
        <dbReference type="ARBA" id="ARBA00023266"/>
    </source>
</evidence>
<dbReference type="RefSeq" id="WP_349758515.1">
    <property type="nucleotide sequence ID" value="NZ_JBEGCI010000007.1"/>
</dbReference>
<dbReference type="CDD" id="cd02195">
    <property type="entry name" value="SelD"/>
    <property type="match status" value="1"/>
</dbReference>
<protein>
    <submittedName>
        <fullName evidence="9">Selenide, water dikinase SelD</fullName>
        <ecNumber evidence="9">2.7.9.3</ecNumber>
    </submittedName>
</protein>
<name>A0ABV1N5K9_9GAMM</name>
<dbReference type="InterPro" id="IPR036921">
    <property type="entry name" value="PurM-like_N_sf"/>
</dbReference>
<evidence type="ECO:0000256" key="4">
    <source>
        <dbReference type="ARBA" id="ARBA00022840"/>
    </source>
</evidence>
<dbReference type="GO" id="GO:0004756">
    <property type="term" value="F:selenide, water dikinase activity"/>
    <property type="evidence" value="ECO:0007669"/>
    <property type="project" value="UniProtKB-EC"/>
</dbReference>
<organism evidence="9 10">
    <name type="scientific">Halomonas pelophila</name>
    <dbReference type="NCBI Taxonomy" id="3151122"/>
    <lineage>
        <taxon>Bacteria</taxon>
        <taxon>Pseudomonadati</taxon>
        <taxon>Pseudomonadota</taxon>
        <taxon>Gammaproteobacteria</taxon>
        <taxon>Oceanospirillales</taxon>
        <taxon>Halomonadaceae</taxon>
        <taxon>Halomonas</taxon>
    </lineage>
</organism>
<evidence type="ECO:0000259" key="6">
    <source>
        <dbReference type="Pfam" id="PF00586"/>
    </source>
</evidence>
<dbReference type="NCBIfam" id="TIGR03169">
    <property type="entry name" value="Nterm_to_SelD"/>
    <property type="match status" value="1"/>
</dbReference>
<dbReference type="Proteomes" id="UP001472978">
    <property type="component" value="Unassembled WGS sequence"/>
</dbReference>